<evidence type="ECO:0000256" key="6">
    <source>
        <dbReference type="SAM" id="MobiDB-lite"/>
    </source>
</evidence>
<evidence type="ECO:0000313" key="10">
    <source>
        <dbReference type="Proteomes" id="UP000307602"/>
    </source>
</evidence>
<feature type="domain" description="LamG-like jellyroll fold" evidence="8">
    <location>
        <begin position="458"/>
        <end position="596"/>
    </location>
</feature>
<evidence type="ECO:0000256" key="5">
    <source>
        <dbReference type="ARBA" id="ARBA00023157"/>
    </source>
</evidence>
<dbReference type="GO" id="GO:0046872">
    <property type="term" value="F:metal ion binding"/>
    <property type="evidence" value="ECO:0007669"/>
    <property type="project" value="UniProtKB-KW"/>
</dbReference>
<dbReference type="InterPro" id="IPR051360">
    <property type="entry name" value="Neuronal_Pentraxin_Related"/>
</dbReference>
<evidence type="ECO:0000256" key="2">
    <source>
        <dbReference type="ARBA" id="ARBA00022723"/>
    </source>
</evidence>
<comment type="caution">
    <text evidence="9">The sequence shown here is derived from an EMBL/GenBank/DDBJ whole genome shotgun (WGS) entry which is preliminary data.</text>
</comment>
<feature type="chain" id="PRO_5020610882" evidence="7">
    <location>
        <begin position="22"/>
        <end position="1303"/>
    </location>
</feature>
<evidence type="ECO:0000256" key="3">
    <source>
        <dbReference type="ARBA" id="ARBA00022729"/>
    </source>
</evidence>
<dbReference type="InterPro" id="IPR006558">
    <property type="entry name" value="LamG-like"/>
</dbReference>
<evidence type="ECO:0000256" key="7">
    <source>
        <dbReference type="SAM" id="SignalP"/>
    </source>
</evidence>
<name>A0A4S1DXQ8_9FLAO</name>
<gene>
    <name evidence="9" type="ORF">EM932_11240</name>
</gene>
<dbReference type="NCBIfam" id="TIGR04183">
    <property type="entry name" value="Por_Secre_tail"/>
    <property type="match status" value="1"/>
</dbReference>
<comment type="cofactor">
    <cofactor evidence="1">
        <name>Ca(2+)</name>
        <dbReference type="ChEBI" id="CHEBI:29108"/>
    </cofactor>
</comment>
<accession>A0A4S1DXQ8</accession>
<evidence type="ECO:0000256" key="1">
    <source>
        <dbReference type="ARBA" id="ARBA00001913"/>
    </source>
</evidence>
<dbReference type="PANTHER" id="PTHR19277:SF125">
    <property type="entry name" value="B6"/>
    <property type="match status" value="1"/>
</dbReference>
<keyword evidence="4" id="KW-0106">Calcium</keyword>
<feature type="region of interest" description="Disordered" evidence="6">
    <location>
        <begin position="336"/>
        <end position="369"/>
    </location>
</feature>
<dbReference type="Gene3D" id="2.60.120.200">
    <property type="match status" value="1"/>
</dbReference>
<dbReference type="OrthoDB" id="2582440at2"/>
<feature type="compositionally biased region" description="Polar residues" evidence="6">
    <location>
        <begin position="308"/>
        <end position="321"/>
    </location>
</feature>
<feature type="region of interest" description="Disordered" evidence="6">
    <location>
        <begin position="1044"/>
        <end position="1072"/>
    </location>
</feature>
<evidence type="ECO:0000259" key="8">
    <source>
        <dbReference type="SMART" id="SM00560"/>
    </source>
</evidence>
<keyword evidence="5" id="KW-1015">Disulfide bond</keyword>
<proteinExistence type="predicted"/>
<protein>
    <submittedName>
        <fullName evidence="9">T9SS type A sorting domain-containing protein</fullName>
    </submittedName>
</protein>
<dbReference type="GO" id="GO:0005975">
    <property type="term" value="P:carbohydrate metabolic process"/>
    <property type="evidence" value="ECO:0007669"/>
    <property type="project" value="UniProtKB-ARBA"/>
</dbReference>
<feature type="region of interest" description="Disordered" evidence="6">
    <location>
        <begin position="304"/>
        <end position="323"/>
    </location>
</feature>
<evidence type="ECO:0000313" key="9">
    <source>
        <dbReference type="EMBL" id="TGV02312.1"/>
    </source>
</evidence>
<sequence>MKTKLLFSLFMVFFVYNYSFAQDTDGDGIDDSVDIDDDNDGIIDTYECSASIQFNNASLLTATDLSDVKAGEKVVYSNALYFQNQYYDIVLTIITINGSYTVDCNNELRVSTFDSSSDDYVTYSFDLVEAGSATPGNPIGIPAVLYDIILESRDIDTRYYRDFTEIAGFNPSTVTSTVTASLSATTNLEQAGFVNNPDPANYTLYRLDPTIVAPNTDWTYEPDDGGTHGDDPDFYLYMEFDMFSHIDLLYGATGTHTDTGVRLTNFGVSSKCDFDDDLLLDTVDIDSDNDGIPDNVEAQPTIGYIPPSNASNSITDANNNGLDDVYESAMGGTDLNQLEDTDGDGLKDYLDSDTDNDGTPDIQENGQANTLNGIDIDSDGLDDSFDSVTGFLDVNDEVTIGDIADLTTSFGDVDSDATLGGDLDYRDLFDINPPSIASIDFDGIDDYLSRTSFIDGLDNVTIMAWIKSDSGNTTNMTIVGEDTGCKLWLQNGNTPSFTTKTSGNSQETISCSAINFDEWHHLAATYTSSTGLMQLFVDGTLLSSTNVGSTGAAIENTEDSNGNFEVGRFSSDVTNKEYFKGDIDEVRVFDIVLTPEQLKKMVYQEIENNSGNTIGTIVGKDIEDTSTSNIVSWANLIAYYPMTNIKKGTTSDYSGYDKELYINYITTIQDQTAPMPYVTSNNGDWTTQSTWQHGDVWDIENTANNKDWSIIKIASNVSACHSIKTAGLIIDAGNTFTVHSENLVENSWYLELNGTLDLEDDCQLIQTENSDLVTSATGKILRRQEGTSNAYRYNYWSSPVGITGVTNLTDNNGSTNNTNNTPFNLNMLKDESGVNFSFTTAYDEVGKISTYWLYTFKNGLTYWDWAAFSPSTPLGVGVGYTQKGTGNAGVEQQYIFEGKPNNGTILVNVTDVGGPGSVTSVSKTEYLLGNPYPSAIDIHKFIDDNAGVIDGTLQLWQQWSGDSHILNEYKGGYAQVNKLGSVRAYQFVGIEGAHNGSQDGTITPSRYLPVGQGFITEIVADGTVEFNNSQRVFIKESDADGTYNNGSSFLKSNTKSKKDSSTAKNSEADNNSNVMQKIRLEFNSTSGPETRRELLLGFSETTTDGFDYGYDTECDESTNNDFNLSFEGKNMNMQAYSAITPDKVVPLNFKSSGDNSFEIRITEIENLDDDQEVYLRDNLTGDYFELTTKEVYSFSSEQGKFNNRFEIVFQNEAKTLSAEEVTFTENYVYYHNKTNTLFAKKLTSGVKKMALISMRGQIVLEVENVPTESLENGFKFNNISAGAYIVCLRTETNEVLTKKIVFN</sequence>
<dbReference type="InterPro" id="IPR013320">
    <property type="entry name" value="ConA-like_dom_sf"/>
</dbReference>
<keyword evidence="10" id="KW-1185">Reference proteome</keyword>
<reference evidence="9 10" key="1">
    <citation type="submission" date="2019-04" db="EMBL/GenBank/DDBJ databases">
        <authorList>
            <person name="Liu A."/>
        </authorList>
    </citation>
    <scope>NUCLEOTIDE SEQUENCE [LARGE SCALE GENOMIC DNA]</scope>
    <source>
        <strain evidence="9 10">RZ03</strain>
    </source>
</reference>
<feature type="signal peptide" evidence="7">
    <location>
        <begin position="1"/>
        <end position="21"/>
    </location>
</feature>
<dbReference type="Pfam" id="PF13385">
    <property type="entry name" value="Laminin_G_3"/>
    <property type="match status" value="1"/>
</dbReference>
<dbReference type="GO" id="GO:0004553">
    <property type="term" value="F:hydrolase activity, hydrolyzing O-glycosyl compounds"/>
    <property type="evidence" value="ECO:0007669"/>
    <property type="project" value="UniProtKB-ARBA"/>
</dbReference>
<dbReference type="SMART" id="SM00560">
    <property type="entry name" value="LamGL"/>
    <property type="match status" value="1"/>
</dbReference>
<keyword evidence="3 7" id="KW-0732">Signal</keyword>
<evidence type="ECO:0000256" key="4">
    <source>
        <dbReference type="ARBA" id="ARBA00022837"/>
    </source>
</evidence>
<dbReference type="Proteomes" id="UP000307602">
    <property type="component" value="Unassembled WGS sequence"/>
</dbReference>
<keyword evidence="2" id="KW-0479">Metal-binding</keyword>
<organism evidence="9 10">
    <name type="scientific">Flavivirga rizhaonensis</name>
    <dbReference type="NCBI Taxonomy" id="2559571"/>
    <lineage>
        <taxon>Bacteria</taxon>
        <taxon>Pseudomonadati</taxon>
        <taxon>Bacteroidota</taxon>
        <taxon>Flavobacteriia</taxon>
        <taxon>Flavobacteriales</taxon>
        <taxon>Flavobacteriaceae</taxon>
        <taxon>Flavivirga</taxon>
    </lineage>
</organism>
<dbReference type="InterPro" id="IPR026444">
    <property type="entry name" value="Secre_tail"/>
</dbReference>
<dbReference type="EMBL" id="SRSO01000014">
    <property type="protein sequence ID" value="TGV02312.1"/>
    <property type="molecule type" value="Genomic_DNA"/>
</dbReference>
<dbReference type="PANTHER" id="PTHR19277">
    <property type="entry name" value="PENTRAXIN"/>
    <property type="match status" value="1"/>
</dbReference>
<dbReference type="RefSeq" id="WP_135877289.1">
    <property type="nucleotide sequence ID" value="NZ_SRSO01000014.1"/>
</dbReference>
<dbReference type="SUPFAM" id="SSF49899">
    <property type="entry name" value="Concanavalin A-like lectins/glucanases"/>
    <property type="match status" value="1"/>
</dbReference>